<keyword evidence="2" id="KW-1185">Reference proteome</keyword>
<dbReference type="EMBL" id="ACVA01000013">
    <property type="protein sequence ID" value="EEX19711.1"/>
    <property type="molecule type" value="Genomic_DNA"/>
</dbReference>
<sequence>MDISSLIYIVPQSRDRRPRLSACKSLNNIPLGYIPSFGGAWGGFYWQYFADRRGRLSLLCGTIFYRTNNQFTRQPVHSSTLPNHNFEL</sequence>
<evidence type="ECO:0000313" key="2">
    <source>
        <dbReference type="Proteomes" id="UP000003327"/>
    </source>
</evidence>
<name>C9MM27_9BACT</name>
<comment type="caution">
    <text evidence="1">The sequence shown here is derived from an EMBL/GenBank/DDBJ whole genome shotgun (WGS) entry which is preliminary data.</text>
</comment>
<organism evidence="1 2">
    <name type="scientific">Prevotella veroralis F0319</name>
    <dbReference type="NCBI Taxonomy" id="649761"/>
    <lineage>
        <taxon>Bacteria</taxon>
        <taxon>Pseudomonadati</taxon>
        <taxon>Bacteroidota</taxon>
        <taxon>Bacteroidia</taxon>
        <taxon>Bacteroidales</taxon>
        <taxon>Prevotellaceae</taxon>
        <taxon>Prevotella</taxon>
    </lineage>
</organism>
<gene>
    <name evidence="1" type="ORF">HMPREF0973_00656</name>
</gene>
<dbReference type="HOGENOM" id="CLU_2466470_0_0_10"/>
<dbReference type="AlphaFoldDB" id="C9MM27"/>
<protein>
    <submittedName>
        <fullName evidence="1">Uncharacterized protein</fullName>
    </submittedName>
</protein>
<proteinExistence type="predicted"/>
<accession>C9MM27</accession>
<dbReference type="Proteomes" id="UP000003327">
    <property type="component" value="Unassembled WGS sequence"/>
</dbReference>
<evidence type="ECO:0000313" key="1">
    <source>
        <dbReference type="EMBL" id="EEX19711.1"/>
    </source>
</evidence>
<reference evidence="1 2" key="1">
    <citation type="submission" date="2009-09" db="EMBL/GenBank/DDBJ databases">
        <authorList>
            <person name="Weinstock G."/>
            <person name="Sodergren E."/>
            <person name="Clifton S."/>
            <person name="Fulton L."/>
            <person name="Fulton B."/>
            <person name="Courtney L."/>
            <person name="Fronick C."/>
            <person name="Harrison M."/>
            <person name="Strong C."/>
            <person name="Farmer C."/>
            <person name="Delahaunty K."/>
            <person name="Markovic C."/>
            <person name="Hall O."/>
            <person name="Minx P."/>
            <person name="Tomlinson C."/>
            <person name="Mitreva M."/>
            <person name="Nelson J."/>
            <person name="Hou S."/>
            <person name="Wollam A."/>
            <person name="Pepin K.H."/>
            <person name="Johnson M."/>
            <person name="Bhonagiri V."/>
            <person name="Nash W.E."/>
            <person name="Warren W."/>
            <person name="Chinwalla A."/>
            <person name="Mardis E.R."/>
            <person name="Wilson R.K."/>
        </authorList>
    </citation>
    <scope>NUCLEOTIDE SEQUENCE [LARGE SCALE GENOMIC DNA]</scope>
    <source>
        <strain evidence="1 2">F0319</strain>
    </source>
</reference>